<gene>
    <name evidence="3" type="ORF">BC936DRAFT_136993</name>
</gene>
<protein>
    <submittedName>
        <fullName evidence="3">Uncharacterized protein</fullName>
    </submittedName>
</protein>
<feature type="compositionally biased region" description="Polar residues" evidence="1">
    <location>
        <begin position="1"/>
        <end position="10"/>
    </location>
</feature>
<keyword evidence="2" id="KW-0472">Membrane</keyword>
<keyword evidence="4" id="KW-1185">Reference proteome</keyword>
<keyword evidence="2" id="KW-0812">Transmembrane</keyword>
<evidence type="ECO:0000313" key="3">
    <source>
        <dbReference type="EMBL" id="RUP50941.1"/>
    </source>
</evidence>
<feature type="region of interest" description="Disordered" evidence="1">
    <location>
        <begin position="1"/>
        <end position="26"/>
    </location>
</feature>
<evidence type="ECO:0000256" key="1">
    <source>
        <dbReference type="SAM" id="MobiDB-lite"/>
    </source>
</evidence>
<feature type="transmembrane region" description="Helical" evidence="2">
    <location>
        <begin position="85"/>
        <end position="106"/>
    </location>
</feature>
<keyword evidence="2" id="KW-1133">Transmembrane helix</keyword>
<comment type="caution">
    <text evidence="3">The sequence shown here is derived from an EMBL/GenBank/DDBJ whole genome shotgun (WGS) entry which is preliminary data.</text>
</comment>
<evidence type="ECO:0000256" key="2">
    <source>
        <dbReference type="SAM" id="Phobius"/>
    </source>
</evidence>
<name>A0A433DJI7_9FUNG</name>
<proteinExistence type="predicted"/>
<sequence length="108" mass="11812">MRKNPASSLCSGEAMRRRRAPRSTRSCAPVPALGAQGVHGLQALVAGERVPGGEGENTCELEESDLKGRRGCEGSMRRILYDDDALPIIRLFFLFIILLPICGHSFTR</sequence>
<dbReference type="EMBL" id="RBNI01001068">
    <property type="protein sequence ID" value="RUP50941.1"/>
    <property type="molecule type" value="Genomic_DNA"/>
</dbReference>
<organism evidence="3 4">
    <name type="scientific">Jimgerdemannia flammicorona</name>
    <dbReference type="NCBI Taxonomy" id="994334"/>
    <lineage>
        <taxon>Eukaryota</taxon>
        <taxon>Fungi</taxon>
        <taxon>Fungi incertae sedis</taxon>
        <taxon>Mucoromycota</taxon>
        <taxon>Mucoromycotina</taxon>
        <taxon>Endogonomycetes</taxon>
        <taxon>Endogonales</taxon>
        <taxon>Endogonaceae</taxon>
        <taxon>Jimgerdemannia</taxon>
    </lineage>
</organism>
<dbReference type="AlphaFoldDB" id="A0A433DJI7"/>
<accession>A0A433DJI7</accession>
<dbReference type="Proteomes" id="UP000268093">
    <property type="component" value="Unassembled WGS sequence"/>
</dbReference>
<reference evidence="3 4" key="1">
    <citation type="journal article" date="2018" name="New Phytol.">
        <title>Phylogenomics of Endogonaceae and evolution of mycorrhizas within Mucoromycota.</title>
        <authorList>
            <person name="Chang Y."/>
            <person name="Desiro A."/>
            <person name="Na H."/>
            <person name="Sandor L."/>
            <person name="Lipzen A."/>
            <person name="Clum A."/>
            <person name="Barry K."/>
            <person name="Grigoriev I.V."/>
            <person name="Martin F.M."/>
            <person name="Stajich J.E."/>
            <person name="Smith M.E."/>
            <person name="Bonito G."/>
            <person name="Spatafora J.W."/>
        </authorList>
    </citation>
    <scope>NUCLEOTIDE SEQUENCE [LARGE SCALE GENOMIC DNA]</scope>
    <source>
        <strain evidence="3 4">GMNB39</strain>
    </source>
</reference>
<evidence type="ECO:0000313" key="4">
    <source>
        <dbReference type="Proteomes" id="UP000268093"/>
    </source>
</evidence>